<dbReference type="PANTHER" id="PTHR45847">
    <property type="entry name" value="FATTY ACID AMIDE HYDROLASE"/>
    <property type="match status" value="1"/>
</dbReference>
<name>A0AAV5U954_9BILA</name>
<comment type="similarity">
    <text evidence="1">Belongs to the amidase family.</text>
</comment>
<dbReference type="Gene3D" id="3.90.1300.10">
    <property type="entry name" value="Amidase signature (AS) domain"/>
    <property type="match status" value="1"/>
</dbReference>
<dbReference type="Proteomes" id="UP001432027">
    <property type="component" value="Unassembled WGS sequence"/>
</dbReference>
<keyword evidence="2" id="KW-0378">Hydrolase</keyword>
<evidence type="ECO:0000313" key="5">
    <source>
        <dbReference type="Proteomes" id="UP001432027"/>
    </source>
</evidence>
<evidence type="ECO:0000259" key="3">
    <source>
        <dbReference type="Pfam" id="PF01425"/>
    </source>
</evidence>
<dbReference type="Pfam" id="PF01425">
    <property type="entry name" value="Amidase"/>
    <property type="match status" value="1"/>
</dbReference>
<reference evidence="4" key="1">
    <citation type="submission" date="2023-10" db="EMBL/GenBank/DDBJ databases">
        <title>Genome assembly of Pristionchus species.</title>
        <authorList>
            <person name="Yoshida K."/>
            <person name="Sommer R.J."/>
        </authorList>
    </citation>
    <scope>NUCLEOTIDE SEQUENCE</scope>
    <source>
        <strain evidence="4">RS0144</strain>
    </source>
</reference>
<evidence type="ECO:0000256" key="2">
    <source>
        <dbReference type="ARBA" id="ARBA00022801"/>
    </source>
</evidence>
<protein>
    <recommendedName>
        <fullName evidence="3">Amidase domain-containing protein</fullName>
    </recommendedName>
</protein>
<dbReference type="SUPFAM" id="SSF75304">
    <property type="entry name" value="Amidase signature (AS) enzymes"/>
    <property type="match status" value="1"/>
</dbReference>
<proteinExistence type="inferred from homology"/>
<dbReference type="PANTHER" id="PTHR45847:SF10">
    <property type="entry name" value="FATTY ACID AMIDE HYDROLASE 1"/>
    <property type="match status" value="1"/>
</dbReference>
<keyword evidence="5" id="KW-1185">Reference proteome</keyword>
<dbReference type="InterPro" id="IPR023631">
    <property type="entry name" value="Amidase_dom"/>
</dbReference>
<comment type="caution">
    <text evidence="4">The sequence shown here is derived from an EMBL/GenBank/DDBJ whole genome shotgun (WGS) entry which is preliminary data.</text>
</comment>
<dbReference type="InterPro" id="IPR036928">
    <property type="entry name" value="AS_sf"/>
</dbReference>
<feature type="non-terminal residue" evidence="4">
    <location>
        <position position="1"/>
    </location>
</feature>
<dbReference type="InterPro" id="IPR020556">
    <property type="entry name" value="Amidase_CS"/>
</dbReference>
<dbReference type="InterPro" id="IPR052096">
    <property type="entry name" value="Endocannabinoid_amidase"/>
</dbReference>
<evidence type="ECO:0000256" key="1">
    <source>
        <dbReference type="ARBA" id="ARBA00009199"/>
    </source>
</evidence>
<organism evidence="4 5">
    <name type="scientific">Pristionchus entomophagus</name>
    <dbReference type="NCBI Taxonomy" id="358040"/>
    <lineage>
        <taxon>Eukaryota</taxon>
        <taxon>Metazoa</taxon>
        <taxon>Ecdysozoa</taxon>
        <taxon>Nematoda</taxon>
        <taxon>Chromadorea</taxon>
        <taxon>Rhabditida</taxon>
        <taxon>Rhabditina</taxon>
        <taxon>Diplogasteromorpha</taxon>
        <taxon>Diplogasteroidea</taxon>
        <taxon>Neodiplogasteridae</taxon>
        <taxon>Pristionchus</taxon>
    </lineage>
</organism>
<feature type="non-terminal residue" evidence="4">
    <location>
        <position position="397"/>
    </location>
</feature>
<feature type="domain" description="Amidase" evidence="3">
    <location>
        <begin position="47"/>
        <end position="349"/>
    </location>
</feature>
<accession>A0AAV5U954</accession>
<sequence length="397" mass="43614">SIEWARNEAADSESEEFKKISAMSFERLRDALQSGSISAERVIRVQIAAALLQHDKTNSVVRFLEGSIDEARHLDELAKSADYQKPSLFGLPLSVKEAVAVKDHRCSFGLSTLLDHKTTEDSYTIERLREAGMVPFCQTNVPTNCMTYNCVNAVYGRTTHPLDARRTPGGSSGGEAALIAGRGSRMGIGSDIGGSIRVPAAYSGCAGFKPSSIRMSQWQIPEPAPCRPFLVNTEGPLAESPQAIVEIMRALWTDEFFSIHDSFSAPLNFQDQIFASKKKLRIGYFLSDGFINPLPCMNRAIREAVDELKARGHEMIPFSMGDIPRQIYLGIAEALFTDGGAGVSNAVAEEGLTPMQEAIREFGKKSRMEKKMMVLTSTWKGEKKLAEIIDAMFVTAM</sequence>
<evidence type="ECO:0000313" key="4">
    <source>
        <dbReference type="EMBL" id="GMT03395.1"/>
    </source>
</evidence>
<gene>
    <name evidence="4" type="ORF">PENTCL1PPCAC_25569</name>
</gene>
<dbReference type="GO" id="GO:0004040">
    <property type="term" value="F:amidase activity"/>
    <property type="evidence" value="ECO:0007669"/>
    <property type="project" value="TreeGrafter"/>
</dbReference>
<dbReference type="EMBL" id="BTSX01000006">
    <property type="protein sequence ID" value="GMT03395.1"/>
    <property type="molecule type" value="Genomic_DNA"/>
</dbReference>
<dbReference type="GO" id="GO:0017064">
    <property type="term" value="F:fatty acid amide hydrolase activity"/>
    <property type="evidence" value="ECO:0007669"/>
    <property type="project" value="TreeGrafter"/>
</dbReference>
<dbReference type="AlphaFoldDB" id="A0AAV5U954"/>
<dbReference type="PROSITE" id="PS00571">
    <property type="entry name" value="AMIDASES"/>
    <property type="match status" value="1"/>
</dbReference>
<dbReference type="GO" id="GO:0009062">
    <property type="term" value="P:fatty acid catabolic process"/>
    <property type="evidence" value="ECO:0007669"/>
    <property type="project" value="TreeGrafter"/>
</dbReference>